<protein>
    <submittedName>
        <fullName evidence="1">Uncharacterized protein</fullName>
    </submittedName>
</protein>
<comment type="caution">
    <text evidence="1">The sequence shown here is derived from an EMBL/GenBank/DDBJ whole genome shotgun (WGS) entry which is preliminary data.</text>
</comment>
<gene>
    <name evidence="1" type="ORF">GCM10009811_06210</name>
</gene>
<dbReference type="Proteomes" id="UP001499938">
    <property type="component" value="Unassembled WGS sequence"/>
</dbReference>
<name>A0ABN2LCG7_9MICO</name>
<organism evidence="1 2">
    <name type="scientific">Nostocoides veronense</name>
    <dbReference type="NCBI Taxonomy" id="330836"/>
    <lineage>
        <taxon>Bacteria</taxon>
        <taxon>Bacillati</taxon>
        <taxon>Actinomycetota</taxon>
        <taxon>Actinomycetes</taxon>
        <taxon>Micrococcales</taxon>
        <taxon>Intrasporangiaceae</taxon>
        <taxon>Nostocoides</taxon>
    </lineage>
</organism>
<evidence type="ECO:0000313" key="1">
    <source>
        <dbReference type="EMBL" id="GAA1783607.1"/>
    </source>
</evidence>
<accession>A0ABN2LCG7</accession>
<dbReference type="RefSeq" id="WP_344081154.1">
    <property type="nucleotide sequence ID" value="NZ_BAAAPO010000010.1"/>
</dbReference>
<evidence type="ECO:0000313" key="2">
    <source>
        <dbReference type="Proteomes" id="UP001499938"/>
    </source>
</evidence>
<reference evidence="1 2" key="1">
    <citation type="journal article" date="2019" name="Int. J. Syst. Evol. Microbiol.">
        <title>The Global Catalogue of Microorganisms (GCM) 10K type strain sequencing project: providing services to taxonomists for standard genome sequencing and annotation.</title>
        <authorList>
            <consortium name="The Broad Institute Genomics Platform"/>
            <consortium name="The Broad Institute Genome Sequencing Center for Infectious Disease"/>
            <person name="Wu L."/>
            <person name="Ma J."/>
        </authorList>
    </citation>
    <scope>NUCLEOTIDE SEQUENCE [LARGE SCALE GENOMIC DNA]</scope>
    <source>
        <strain evidence="1 2">JCM 15592</strain>
    </source>
</reference>
<dbReference type="EMBL" id="BAAAPO010000010">
    <property type="protein sequence ID" value="GAA1783607.1"/>
    <property type="molecule type" value="Genomic_DNA"/>
</dbReference>
<proteinExistence type="predicted"/>
<keyword evidence="2" id="KW-1185">Reference proteome</keyword>
<sequence>MTATPTRAEDVLDLAALTPEAWDVFCTGYATGLAHGREAAERAHAEAEAAVWAEACQAVRNAFTLPLRDPSLLTATSAELRQRAEARERAGIERFRAAVGREVA</sequence>